<feature type="region of interest" description="Disordered" evidence="1">
    <location>
        <begin position="1"/>
        <end position="27"/>
    </location>
</feature>
<feature type="transmembrane region" description="Helical" evidence="2">
    <location>
        <begin position="238"/>
        <end position="260"/>
    </location>
</feature>
<evidence type="ECO:0000313" key="3">
    <source>
        <dbReference type="EMBL" id="SFR84452.1"/>
    </source>
</evidence>
<keyword evidence="2" id="KW-0812">Transmembrane</keyword>
<dbReference type="EMBL" id="FOZC01000013">
    <property type="protein sequence ID" value="SFR84452.1"/>
    <property type="molecule type" value="Genomic_DNA"/>
</dbReference>
<feature type="transmembrane region" description="Helical" evidence="2">
    <location>
        <begin position="170"/>
        <end position="195"/>
    </location>
</feature>
<dbReference type="Proteomes" id="UP000214760">
    <property type="component" value="Unassembled WGS sequence"/>
</dbReference>
<evidence type="ECO:0000313" key="4">
    <source>
        <dbReference type="Proteomes" id="UP000214760"/>
    </source>
</evidence>
<dbReference type="RefSeq" id="WP_051684769.1">
    <property type="nucleotide sequence ID" value="NZ_FOZC01000013.1"/>
</dbReference>
<dbReference type="NCBIfam" id="TIGR01906">
    <property type="entry name" value="integ_TIGR01906"/>
    <property type="match status" value="1"/>
</dbReference>
<evidence type="ECO:0000256" key="1">
    <source>
        <dbReference type="SAM" id="MobiDB-lite"/>
    </source>
</evidence>
<evidence type="ECO:0000256" key="2">
    <source>
        <dbReference type="SAM" id="Phobius"/>
    </source>
</evidence>
<accession>A0A1I6JZN4</accession>
<dbReference type="InterPro" id="IPR010178">
    <property type="entry name" value="Lit"/>
</dbReference>
<keyword evidence="2" id="KW-0472">Membrane</keyword>
<reference evidence="3 4" key="1">
    <citation type="submission" date="2016-10" db="EMBL/GenBank/DDBJ databases">
        <authorList>
            <person name="de Groot N.N."/>
        </authorList>
    </citation>
    <scope>NUCLEOTIDE SEQUENCE [LARGE SCALE GENOMIC DNA]</scope>
    <source>
        <strain evidence="3 4">F</strain>
    </source>
</reference>
<gene>
    <name evidence="3" type="ORF">SAMN02910262_02137</name>
</gene>
<keyword evidence="2" id="KW-1133">Transmembrane helix</keyword>
<sequence length="268" mass="30497">MTESPKDTEQRAEDVRDNWNGVSEKKRTEGKKRSWTEGILSAVFALALLFTVLITSFEAVCYWTPGLYDREFRKYNVPFLLEYWKGDRMAYDGINTVIDETMLYLRGERENLIVEVPVNGKLQGFYREDEISHMTDVREVFLAAMRMRSAAILLLILTAGYLIRKKGREALAILGCGYLRTCLVILGTAAAFGALCASDFTKYFTVFHEIFFSQGNWEFDPHVSRMICIMPEEFFSDIALRILITFLCSAGVLGIPAIIIKKNGKGCK</sequence>
<dbReference type="Pfam" id="PF07314">
    <property type="entry name" value="Lit"/>
    <property type="match status" value="1"/>
</dbReference>
<protein>
    <submittedName>
        <fullName evidence="3">Integral membrane protein TIGR01906</fullName>
    </submittedName>
</protein>
<name>A0A1I6JZN4_9FIRM</name>
<feature type="transmembrane region" description="Helical" evidence="2">
    <location>
        <begin position="140"/>
        <end position="163"/>
    </location>
</feature>
<dbReference type="AlphaFoldDB" id="A0A1I6JZN4"/>
<proteinExistence type="predicted"/>
<organism evidence="3 4">
    <name type="scientific">[Clostridium] aminophilum</name>
    <dbReference type="NCBI Taxonomy" id="1526"/>
    <lineage>
        <taxon>Bacteria</taxon>
        <taxon>Bacillati</taxon>
        <taxon>Bacillota</taxon>
        <taxon>Clostridia</taxon>
        <taxon>Lachnospirales</taxon>
        <taxon>Lachnospiraceae</taxon>
    </lineage>
</organism>
<feature type="transmembrane region" description="Helical" evidence="2">
    <location>
        <begin position="35"/>
        <end position="57"/>
    </location>
</feature>